<feature type="transmembrane region" description="Helical" evidence="7">
    <location>
        <begin position="16"/>
        <end position="38"/>
    </location>
</feature>
<evidence type="ECO:0000256" key="3">
    <source>
        <dbReference type="ARBA" id="ARBA00022475"/>
    </source>
</evidence>
<dbReference type="EMBL" id="PXYW01000121">
    <property type="protein sequence ID" value="PSR26657.1"/>
    <property type="molecule type" value="Genomic_DNA"/>
</dbReference>
<evidence type="ECO:0000256" key="2">
    <source>
        <dbReference type="ARBA" id="ARBA00022448"/>
    </source>
</evidence>
<evidence type="ECO:0000256" key="5">
    <source>
        <dbReference type="ARBA" id="ARBA00022989"/>
    </source>
</evidence>
<gene>
    <name evidence="8" type="ORF">C7B46_19840</name>
</gene>
<accession>A0A2T2WWN1</accession>
<dbReference type="GO" id="GO:0022857">
    <property type="term" value="F:transmembrane transporter activity"/>
    <property type="evidence" value="ECO:0007669"/>
    <property type="project" value="InterPro"/>
</dbReference>
<evidence type="ECO:0000313" key="8">
    <source>
        <dbReference type="EMBL" id="PSR26657.1"/>
    </source>
</evidence>
<protein>
    <recommendedName>
        <fullName evidence="10">Major facilitator superfamily (MFS) profile domain-containing protein</fullName>
    </recommendedName>
</protein>
<evidence type="ECO:0000256" key="6">
    <source>
        <dbReference type="ARBA" id="ARBA00023136"/>
    </source>
</evidence>
<keyword evidence="4 7" id="KW-0812">Transmembrane</keyword>
<keyword evidence="2" id="KW-0813">Transport</keyword>
<dbReference type="SUPFAM" id="SSF103473">
    <property type="entry name" value="MFS general substrate transporter"/>
    <property type="match status" value="1"/>
</dbReference>
<proteinExistence type="predicted"/>
<evidence type="ECO:0008006" key="10">
    <source>
        <dbReference type="Google" id="ProtNLM"/>
    </source>
</evidence>
<dbReference type="Proteomes" id="UP000242972">
    <property type="component" value="Unassembled WGS sequence"/>
</dbReference>
<keyword evidence="6 7" id="KW-0472">Membrane</keyword>
<evidence type="ECO:0000313" key="9">
    <source>
        <dbReference type="Proteomes" id="UP000242972"/>
    </source>
</evidence>
<feature type="non-terminal residue" evidence="8">
    <location>
        <position position="1"/>
    </location>
</feature>
<dbReference type="AlphaFoldDB" id="A0A2T2WWN1"/>
<comment type="caution">
    <text evidence="8">The sequence shown here is derived from an EMBL/GenBank/DDBJ whole genome shotgun (WGS) entry which is preliminary data.</text>
</comment>
<name>A0A2T2WWN1_9FIRM</name>
<feature type="transmembrane region" description="Helical" evidence="7">
    <location>
        <begin position="128"/>
        <end position="150"/>
    </location>
</feature>
<evidence type="ECO:0000256" key="7">
    <source>
        <dbReference type="SAM" id="Phobius"/>
    </source>
</evidence>
<organism evidence="8 9">
    <name type="scientific">Sulfobacillus benefaciens</name>
    <dbReference type="NCBI Taxonomy" id="453960"/>
    <lineage>
        <taxon>Bacteria</taxon>
        <taxon>Bacillati</taxon>
        <taxon>Bacillota</taxon>
        <taxon>Clostridia</taxon>
        <taxon>Eubacteriales</taxon>
        <taxon>Clostridiales Family XVII. Incertae Sedis</taxon>
        <taxon>Sulfobacillus</taxon>
    </lineage>
</organism>
<dbReference type="InterPro" id="IPR011701">
    <property type="entry name" value="MFS"/>
</dbReference>
<dbReference type="PANTHER" id="PTHR23517">
    <property type="entry name" value="RESISTANCE PROTEIN MDTM, PUTATIVE-RELATED-RELATED"/>
    <property type="match status" value="1"/>
</dbReference>
<keyword evidence="3" id="KW-1003">Cell membrane</keyword>
<dbReference type="InterPro" id="IPR050171">
    <property type="entry name" value="MFS_Transporters"/>
</dbReference>
<comment type="subcellular location">
    <subcellularLocation>
        <location evidence="1">Cell membrane</location>
        <topology evidence="1">Multi-pass membrane protein</topology>
    </subcellularLocation>
</comment>
<dbReference type="InterPro" id="IPR036259">
    <property type="entry name" value="MFS_trans_sf"/>
</dbReference>
<dbReference type="PANTHER" id="PTHR23517:SF2">
    <property type="entry name" value="MULTIDRUG RESISTANCE PROTEIN MDTH"/>
    <property type="match status" value="1"/>
</dbReference>
<feature type="transmembrane region" description="Helical" evidence="7">
    <location>
        <begin position="44"/>
        <end position="70"/>
    </location>
</feature>
<evidence type="ECO:0000256" key="1">
    <source>
        <dbReference type="ARBA" id="ARBA00004651"/>
    </source>
</evidence>
<feature type="transmembrane region" description="Helical" evidence="7">
    <location>
        <begin position="182"/>
        <end position="204"/>
    </location>
</feature>
<dbReference type="GO" id="GO:0005886">
    <property type="term" value="C:plasma membrane"/>
    <property type="evidence" value="ECO:0007669"/>
    <property type="project" value="UniProtKB-SubCell"/>
</dbReference>
<sequence>AAIVDMVAEPRRRHVFVLNYWFGNVGVGVGPMLAGLLMQWRPTAIFFIDGFTTLVFGVLMSRCMLPPPAAAPNGARSRSLRNKATQPGRNGQLMALALLAFCFAAVYFQNTSTLPVVMRARGLTDADYGMAIAMNGATVLVFSLPLNAIVRRIHPGLAMALAALLLGTGFRLVAFVHSELAMMMTVIIWTLGEVVATPVASAWIGQISPPHLRGCRHRISSAPSNMSRATEIPQKRTNQNGSWSLLVMDPQHLVEPAAYRPCASTSCRWMP</sequence>
<evidence type="ECO:0000256" key="4">
    <source>
        <dbReference type="ARBA" id="ARBA00022692"/>
    </source>
</evidence>
<keyword evidence="5 7" id="KW-1133">Transmembrane helix</keyword>
<dbReference type="Pfam" id="PF07690">
    <property type="entry name" value="MFS_1"/>
    <property type="match status" value="1"/>
</dbReference>
<reference evidence="8 9" key="1">
    <citation type="journal article" date="2014" name="BMC Genomics">
        <title>Comparison of environmental and isolate Sulfobacillus genomes reveals diverse carbon, sulfur, nitrogen, and hydrogen metabolisms.</title>
        <authorList>
            <person name="Justice N.B."/>
            <person name="Norman A."/>
            <person name="Brown C.T."/>
            <person name="Singh A."/>
            <person name="Thomas B.C."/>
            <person name="Banfield J.F."/>
        </authorList>
    </citation>
    <scope>NUCLEOTIDE SEQUENCE [LARGE SCALE GENOMIC DNA]</scope>
    <source>
        <strain evidence="8">AMDSBA4</strain>
    </source>
</reference>
<dbReference type="Gene3D" id="1.20.1250.20">
    <property type="entry name" value="MFS general substrate transporter like domains"/>
    <property type="match status" value="1"/>
</dbReference>
<feature type="transmembrane region" description="Helical" evidence="7">
    <location>
        <begin position="91"/>
        <end position="108"/>
    </location>
</feature>
<feature type="transmembrane region" description="Helical" evidence="7">
    <location>
        <begin position="157"/>
        <end position="176"/>
    </location>
</feature>